<feature type="compositionally biased region" description="Low complexity" evidence="1">
    <location>
        <begin position="496"/>
        <end position="518"/>
    </location>
</feature>
<feature type="region of interest" description="Disordered" evidence="1">
    <location>
        <begin position="487"/>
        <end position="529"/>
    </location>
</feature>
<feature type="domain" description="DUF7507" evidence="2">
    <location>
        <begin position="412"/>
        <end position="513"/>
    </location>
</feature>
<accession>A0A2A9FD33</accession>
<feature type="compositionally biased region" description="Pro residues" evidence="1">
    <location>
        <begin position="519"/>
        <end position="529"/>
    </location>
</feature>
<proteinExistence type="predicted"/>
<gene>
    <name evidence="3" type="ORF">ATK36_3564</name>
</gene>
<dbReference type="AlphaFoldDB" id="A0A2A9FD33"/>
<dbReference type="EMBL" id="PDJK01000002">
    <property type="protein sequence ID" value="PFG48472.1"/>
    <property type="molecule type" value="Genomic_DNA"/>
</dbReference>
<dbReference type="InterPro" id="IPR051172">
    <property type="entry name" value="Chlamydia_OmcB"/>
</dbReference>
<protein>
    <submittedName>
        <fullName evidence="3">Putative repeat protein (TIGR01451 family)</fullName>
    </submittedName>
</protein>
<dbReference type="Proteomes" id="UP000243542">
    <property type="component" value="Unassembled WGS sequence"/>
</dbReference>
<reference evidence="3 4" key="1">
    <citation type="submission" date="2017-10" db="EMBL/GenBank/DDBJ databases">
        <title>Sequencing the genomes of 1000 actinobacteria strains.</title>
        <authorList>
            <person name="Klenk H.-P."/>
        </authorList>
    </citation>
    <scope>NUCLEOTIDE SEQUENCE [LARGE SCALE GENOMIC DNA]</scope>
    <source>
        <strain evidence="3 4">DSM 46092</strain>
    </source>
</reference>
<dbReference type="InterPro" id="IPR055354">
    <property type="entry name" value="DUF7507"/>
</dbReference>
<dbReference type="PANTHER" id="PTHR34819">
    <property type="entry name" value="LARGE CYSTEINE-RICH PERIPLASMIC PROTEIN OMCB"/>
    <property type="match status" value="1"/>
</dbReference>
<dbReference type="PANTHER" id="PTHR34819:SF5">
    <property type="entry name" value="CONSERVED REPEAT DOMAIN PROTEIN"/>
    <property type="match status" value="1"/>
</dbReference>
<dbReference type="NCBIfam" id="TIGR01451">
    <property type="entry name" value="B_ant_repeat"/>
    <property type="match status" value="4"/>
</dbReference>
<evidence type="ECO:0000259" key="2">
    <source>
        <dbReference type="Pfam" id="PF24346"/>
    </source>
</evidence>
<dbReference type="RefSeq" id="WP_098512544.1">
    <property type="nucleotide sequence ID" value="NZ_JBIAKZ010000057.1"/>
</dbReference>
<organism evidence="3 4">
    <name type="scientific">Amycolatopsis sulphurea</name>
    <dbReference type="NCBI Taxonomy" id="76022"/>
    <lineage>
        <taxon>Bacteria</taxon>
        <taxon>Bacillati</taxon>
        <taxon>Actinomycetota</taxon>
        <taxon>Actinomycetes</taxon>
        <taxon>Pseudonocardiales</taxon>
        <taxon>Pseudonocardiaceae</taxon>
        <taxon>Amycolatopsis</taxon>
    </lineage>
</organism>
<keyword evidence="4" id="KW-1185">Reference proteome</keyword>
<dbReference type="Pfam" id="PF24346">
    <property type="entry name" value="DUF7507"/>
    <property type="match status" value="2"/>
</dbReference>
<comment type="caution">
    <text evidence="3">The sequence shown here is derived from an EMBL/GenBank/DDBJ whole genome shotgun (WGS) entry which is preliminary data.</text>
</comment>
<evidence type="ECO:0000256" key="1">
    <source>
        <dbReference type="SAM" id="MobiDB-lite"/>
    </source>
</evidence>
<feature type="domain" description="DUF7507" evidence="2">
    <location>
        <begin position="212"/>
        <end position="301"/>
    </location>
</feature>
<sequence>MVSAGKRLLVVLGLLAGLLEKAVHGGPFRAGDPVTFTLTVTNTGDSPLSAVKVIDQGTCVKTFDTLAAGAKQAYDCTVPAPADDTVSTASAKGTPLTGPQLSVTATAKIDVIHPSITVRPTVSPAIARAGDDLTVTLVVTNTGDVPLTSVTVKDSGCDKTFDQLAAQAVQTYQCTVKAGPDDFTNPAAVTANDPTNRAVTASAGAPVDVIHPEIALMKDAQPYQVNSGDKVTFSLLVKNVGDVPITDVSVVDDRTPSCAHRVTQLAPDAEETYQCTTVAGSAGFTNIAKVSGTDPTKRLVNASAQASFVVLKPSVSVVERASGGPFRAGESLPFEVIVTNTGDQELHDVTVSADHAPDCARRFETLPVNGIQRYPCVTTAGSGDPSATVTATPPSGAPVTATAKADFSVLRPAVELRREHLDQPIRPGDPVTYVTTVRNTGDSPLHEVTFRDADEACSFTLRALDPGAHATRACTQTARADLSGRDTVTATDDTGRTVANGTTTTTTDVTGPGLTVTTTPPPRPVLPGHPSPVTAVAKNTGDVPLADVRVTGPGCVSEPAELAPGATTAALTCEVTTPGTVTATGRNAAAQATPRADAQAATRDAAYPADARVAGTGAQVSTQTPVRPYVANPTLRLTERGESTAAAGGTVTFLVAAENVGTSVLTVDGHRLLPG</sequence>
<name>A0A2A9FD33_9PSEU</name>
<evidence type="ECO:0000313" key="4">
    <source>
        <dbReference type="Proteomes" id="UP000243542"/>
    </source>
</evidence>
<dbReference type="InterPro" id="IPR047589">
    <property type="entry name" value="DUF11_rpt"/>
</dbReference>
<evidence type="ECO:0000313" key="3">
    <source>
        <dbReference type="EMBL" id="PFG48472.1"/>
    </source>
</evidence>